<evidence type="ECO:0000256" key="6">
    <source>
        <dbReference type="ARBA" id="ARBA00022840"/>
    </source>
</evidence>
<dbReference type="PANTHER" id="PTHR47634">
    <property type="entry name" value="PROTEIN KINASE DOMAIN-CONTAINING PROTEIN-RELATED"/>
    <property type="match status" value="1"/>
</dbReference>
<reference evidence="12" key="1">
    <citation type="submission" date="2021-05" db="EMBL/GenBank/DDBJ databases">
        <authorList>
            <person name="Khan N."/>
        </authorList>
    </citation>
    <scope>NUCLEOTIDE SEQUENCE</scope>
</reference>
<evidence type="ECO:0000256" key="5">
    <source>
        <dbReference type="ARBA" id="ARBA00022777"/>
    </source>
</evidence>
<name>A0A8J2NCC6_FUSEQ</name>
<dbReference type="InterPro" id="IPR008271">
    <property type="entry name" value="Ser/Thr_kinase_AS"/>
</dbReference>
<feature type="binding site" evidence="9">
    <location>
        <position position="76"/>
    </location>
    <ligand>
        <name>ATP</name>
        <dbReference type="ChEBI" id="CHEBI:30616"/>
    </ligand>
</feature>
<dbReference type="SMART" id="SM00220">
    <property type="entry name" value="S_TKc"/>
    <property type="match status" value="1"/>
</dbReference>
<dbReference type="EC" id="2.7.11.1" evidence="1"/>
<feature type="domain" description="Protein kinase" evidence="11">
    <location>
        <begin position="47"/>
        <end position="404"/>
    </location>
</feature>
<protein>
    <recommendedName>
        <fullName evidence="1">non-specific serine/threonine protein kinase</fullName>
        <ecNumber evidence="1">2.7.11.1</ecNumber>
    </recommendedName>
</protein>
<dbReference type="AlphaFoldDB" id="A0A8J2NCC6"/>
<dbReference type="GO" id="GO:0004674">
    <property type="term" value="F:protein serine/threonine kinase activity"/>
    <property type="evidence" value="ECO:0007669"/>
    <property type="project" value="UniProtKB-KW"/>
</dbReference>
<dbReference type="PROSITE" id="PS00108">
    <property type="entry name" value="PROTEIN_KINASE_ST"/>
    <property type="match status" value="1"/>
</dbReference>
<dbReference type="Proteomes" id="UP000693738">
    <property type="component" value="Unassembled WGS sequence"/>
</dbReference>
<keyword evidence="6 9" id="KW-0067">ATP-binding</keyword>
<comment type="similarity">
    <text evidence="10">Belongs to the protein kinase superfamily.</text>
</comment>
<evidence type="ECO:0000313" key="12">
    <source>
        <dbReference type="EMBL" id="CAG7559088.1"/>
    </source>
</evidence>
<dbReference type="EMBL" id="CAJSTJ010000128">
    <property type="protein sequence ID" value="CAG7559088.1"/>
    <property type="molecule type" value="Genomic_DNA"/>
</dbReference>
<evidence type="ECO:0000256" key="2">
    <source>
        <dbReference type="ARBA" id="ARBA00022527"/>
    </source>
</evidence>
<keyword evidence="5" id="KW-0418">Kinase</keyword>
<dbReference type="InterPro" id="IPR051334">
    <property type="entry name" value="SRPK"/>
</dbReference>
<organism evidence="12 13">
    <name type="scientific">Fusarium equiseti</name>
    <name type="common">Fusarium scirpi</name>
    <dbReference type="NCBI Taxonomy" id="61235"/>
    <lineage>
        <taxon>Eukaryota</taxon>
        <taxon>Fungi</taxon>
        <taxon>Dikarya</taxon>
        <taxon>Ascomycota</taxon>
        <taxon>Pezizomycotina</taxon>
        <taxon>Sordariomycetes</taxon>
        <taxon>Hypocreomycetidae</taxon>
        <taxon>Hypocreales</taxon>
        <taxon>Nectriaceae</taxon>
        <taxon>Fusarium</taxon>
        <taxon>Fusarium incarnatum-equiseti species complex</taxon>
    </lineage>
</organism>
<evidence type="ECO:0000313" key="13">
    <source>
        <dbReference type="Proteomes" id="UP000693738"/>
    </source>
</evidence>
<evidence type="ECO:0000256" key="1">
    <source>
        <dbReference type="ARBA" id="ARBA00012513"/>
    </source>
</evidence>
<evidence type="ECO:0000256" key="4">
    <source>
        <dbReference type="ARBA" id="ARBA00022741"/>
    </source>
</evidence>
<dbReference type="Pfam" id="PF00069">
    <property type="entry name" value="Pkinase"/>
    <property type="match status" value="2"/>
</dbReference>
<proteinExistence type="inferred from homology"/>
<evidence type="ECO:0000256" key="9">
    <source>
        <dbReference type="PROSITE-ProRule" id="PRU10141"/>
    </source>
</evidence>
<evidence type="ECO:0000256" key="8">
    <source>
        <dbReference type="ARBA" id="ARBA00048679"/>
    </source>
</evidence>
<gene>
    <name evidence="12" type="ORF">FEQUK3_LOCUS4806</name>
</gene>
<comment type="catalytic activity">
    <reaction evidence="7">
        <text>L-threonyl-[protein] + ATP = O-phospho-L-threonyl-[protein] + ADP + H(+)</text>
        <dbReference type="Rhea" id="RHEA:46608"/>
        <dbReference type="Rhea" id="RHEA-COMP:11060"/>
        <dbReference type="Rhea" id="RHEA-COMP:11605"/>
        <dbReference type="ChEBI" id="CHEBI:15378"/>
        <dbReference type="ChEBI" id="CHEBI:30013"/>
        <dbReference type="ChEBI" id="CHEBI:30616"/>
        <dbReference type="ChEBI" id="CHEBI:61977"/>
        <dbReference type="ChEBI" id="CHEBI:456216"/>
        <dbReference type="EC" id="2.7.11.1"/>
    </reaction>
</comment>
<keyword evidence="2 10" id="KW-0723">Serine/threonine-protein kinase</keyword>
<evidence type="ECO:0000256" key="7">
    <source>
        <dbReference type="ARBA" id="ARBA00047899"/>
    </source>
</evidence>
<dbReference type="PANTHER" id="PTHR47634:SF9">
    <property type="entry name" value="PROTEIN KINASE DOMAIN-CONTAINING PROTEIN-RELATED"/>
    <property type="match status" value="1"/>
</dbReference>
<evidence type="ECO:0000256" key="10">
    <source>
        <dbReference type="RuleBase" id="RU000304"/>
    </source>
</evidence>
<dbReference type="InterPro" id="IPR017441">
    <property type="entry name" value="Protein_kinase_ATP_BS"/>
</dbReference>
<keyword evidence="4 9" id="KW-0547">Nucleotide-binding</keyword>
<dbReference type="PROSITE" id="PS50011">
    <property type="entry name" value="PROTEIN_KINASE_DOM"/>
    <property type="match status" value="1"/>
</dbReference>
<dbReference type="GO" id="GO:0050684">
    <property type="term" value="P:regulation of mRNA processing"/>
    <property type="evidence" value="ECO:0007669"/>
    <property type="project" value="TreeGrafter"/>
</dbReference>
<evidence type="ECO:0000256" key="3">
    <source>
        <dbReference type="ARBA" id="ARBA00022679"/>
    </source>
</evidence>
<dbReference type="InterPro" id="IPR000719">
    <property type="entry name" value="Prot_kinase_dom"/>
</dbReference>
<comment type="caution">
    <text evidence="12">The sequence shown here is derived from an EMBL/GenBank/DDBJ whole genome shotgun (WGS) entry which is preliminary data.</text>
</comment>
<accession>A0A8J2NCC6</accession>
<comment type="catalytic activity">
    <reaction evidence="8">
        <text>L-seryl-[protein] + ATP = O-phospho-L-seryl-[protein] + ADP + H(+)</text>
        <dbReference type="Rhea" id="RHEA:17989"/>
        <dbReference type="Rhea" id="RHEA-COMP:9863"/>
        <dbReference type="Rhea" id="RHEA-COMP:11604"/>
        <dbReference type="ChEBI" id="CHEBI:15378"/>
        <dbReference type="ChEBI" id="CHEBI:29999"/>
        <dbReference type="ChEBI" id="CHEBI:30616"/>
        <dbReference type="ChEBI" id="CHEBI:83421"/>
        <dbReference type="ChEBI" id="CHEBI:456216"/>
        <dbReference type="EC" id="2.7.11.1"/>
    </reaction>
</comment>
<evidence type="ECO:0000259" key="11">
    <source>
        <dbReference type="PROSITE" id="PS50011"/>
    </source>
</evidence>
<dbReference type="GO" id="GO:0000245">
    <property type="term" value="P:spliceosomal complex assembly"/>
    <property type="evidence" value="ECO:0007669"/>
    <property type="project" value="TreeGrafter"/>
</dbReference>
<dbReference type="PROSITE" id="PS00107">
    <property type="entry name" value="PROTEIN_KINASE_ATP"/>
    <property type="match status" value="1"/>
</dbReference>
<keyword evidence="3" id="KW-0808">Transferase</keyword>
<dbReference type="GO" id="GO:0005524">
    <property type="term" value="F:ATP binding"/>
    <property type="evidence" value="ECO:0007669"/>
    <property type="project" value="UniProtKB-UniRule"/>
</dbReference>
<sequence>MTSLPTPPNDKELRFEKISAPYEWLELYRPGGYHPVHLGDELKDGQYKVVRKLGWGTFSTVWLARDMKNQRYVALKIITSNSDGNQEIDILKHLVNSRHITHLLDHFSHSGPNGLHKCLIFEPMGPSVDNMVYEFPQYDQKQNAMVARYPAPIAKSILKQVLQGLVQMHGNGVAHGDLKMGNMLFSVKDFDSGKVAQEEDLDDRCVAWPVEGGEREGVPKYLYAAQPLTGFVDLDDSTVKLSDFGGAYFFDNPPKNLPTPTDLRSPEVILKNHISKESDIWAFGCLIFEVITNTRLFHIPDVNKDDEHLLQLHERLGPLPDELFGQWSRSELYFTPERKMFNRQVEGVQKGEVPRLYMEDLIDELRPDLSGMESQQVKMLISWILRYDPDRRPSAAELLRNPWFKES</sequence>